<organism evidence="2 3">
    <name type="scientific">Plasmodium malariae</name>
    <dbReference type="NCBI Taxonomy" id="5858"/>
    <lineage>
        <taxon>Eukaryota</taxon>
        <taxon>Sar</taxon>
        <taxon>Alveolata</taxon>
        <taxon>Apicomplexa</taxon>
        <taxon>Aconoidasida</taxon>
        <taxon>Haemosporida</taxon>
        <taxon>Plasmodiidae</taxon>
        <taxon>Plasmodium</taxon>
        <taxon>Plasmodium (Plasmodium)</taxon>
    </lineage>
</organism>
<dbReference type="EMBL" id="LT594493">
    <property type="protein sequence ID" value="SBT75078.1"/>
    <property type="molecule type" value="Genomic_DNA"/>
</dbReference>
<proteinExistence type="predicted"/>
<dbReference type="AlphaFoldDB" id="A0A1C3KM45"/>
<dbReference type="InterPro" id="IPR019111">
    <property type="entry name" value="PRESA_N"/>
</dbReference>
<dbReference type="VEuPathDB" id="PlasmoDB:PmUG01_05040900"/>
<dbReference type="PANTHER" id="PTHR36193:SF23">
    <property type="entry name" value="PHISTB DOMAIN-CONTAINING RESA-LIKE PROTEIN 1"/>
    <property type="match status" value="1"/>
</dbReference>
<dbReference type="NCBIfam" id="TIGR01639">
    <property type="entry name" value="P_fal_TIGR01639"/>
    <property type="match status" value="1"/>
</dbReference>
<dbReference type="InterPro" id="IPR044885">
    <property type="entry name" value="PRESA_N_sf"/>
</dbReference>
<dbReference type="PANTHER" id="PTHR36193">
    <property type="entry name" value="PHISTB DOMAIN-CONTAINING RESA-LIKE PROTEIN 1"/>
    <property type="match status" value="1"/>
</dbReference>
<name>A0A1C3KM45_PLAMA</name>
<dbReference type="Pfam" id="PF09687">
    <property type="entry name" value="PRESAN"/>
    <property type="match status" value="1"/>
</dbReference>
<feature type="domain" description="Plasmodium RESA N-terminal" evidence="1">
    <location>
        <begin position="34"/>
        <end position="157"/>
    </location>
</feature>
<evidence type="ECO:0000313" key="3">
    <source>
        <dbReference type="Proteomes" id="UP000219799"/>
    </source>
</evidence>
<evidence type="ECO:0000313" key="2">
    <source>
        <dbReference type="EMBL" id="SBT75078.1"/>
    </source>
</evidence>
<sequence>MEFQMEDIKILKDNKIIEDHEIPYSCKASDFNYNITEEDLDDILNYLIDPLKYRQMFVLFNYVHNIQRNKCLQMQDILKKYCEYLGKEKNLPDEIINKIWAKNCSYMISEILKKDFADFNSLNGMLKLGSVQRYEFANFLNDTKLSWETFTREMDNKLMEMIYIDIERASIEGDALMKSDF</sequence>
<reference evidence="2 3" key="1">
    <citation type="submission" date="2016-06" db="EMBL/GenBank/DDBJ databases">
        <authorList>
            <consortium name="Pathogen Informatics"/>
        </authorList>
    </citation>
    <scope>NUCLEOTIDE SEQUENCE [LARGE SCALE GENOMIC DNA]</scope>
    <source>
        <strain evidence="2">PmlGA01</strain>
    </source>
</reference>
<gene>
    <name evidence="2" type="primary">PmlGA01_050030500</name>
    <name evidence="2" type="ORF">PMLGA01_050030500</name>
</gene>
<dbReference type="InterPro" id="IPR006526">
    <property type="entry name" value="Export_prot_PHISTa/b/c"/>
</dbReference>
<accession>A0A1C3KM45</accession>
<dbReference type="Proteomes" id="UP000219799">
    <property type="component" value="Chromosome 5"/>
</dbReference>
<evidence type="ECO:0000259" key="1">
    <source>
        <dbReference type="Pfam" id="PF09687"/>
    </source>
</evidence>
<protein>
    <recommendedName>
        <fullName evidence="1">Plasmodium RESA N-terminal domain-containing protein</fullName>
    </recommendedName>
</protein>
<dbReference type="Gene3D" id="6.10.280.180">
    <property type="entry name" value="Plasmodium RESA, N-terminal helical domain"/>
    <property type="match status" value="1"/>
</dbReference>